<dbReference type="AlphaFoldDB" id="A0A446CF32"/>
<dbReference type="Proteomes" id="UP000289184">
    <property type="component" value="Unassembled WGS sequence"/>
</dbReference>
<evidence type="ECO:0000313" key="2">
    <source>
        <dbReference type="Proteomes" id="UP000289184"/>
    </source>
</evidence>
<name>A0A446CF32_9BURK</name>
<sequence>MASMAATIPSLHAGEKWDAYEAARQAMAGHLSSNTVAPRYAAGPGVNAACPSA</sequence>
<keyword evidence="2" id="KW-1185">Reference proteome</keyword>
<dbReference type="EMBL" id="UFQB01000009">
    <property type="protein sequence ID" value="SSW66449.1"/>
    <property type="molecule type" value="Genomic_DNA"/>
</dbReference>
<accession>A0A446CF32</accession>
<gene>
    <name evidence="1" type="ORF">AGI3411_02544</name>
</gene>
<organism evidence="1 2">
    <name type="scientific">Achromobacter agilis</name>
    <dbReference type="NCBI Taxonomy" id="1353888"/>
    <lineage>
        <taxon>Bacteria</taxon>
        <taxon>Pseudomonadati</taxon>
        <taxon>Pseudomonadota</taxon>
        <taxon>Betaproteobacteria</taxon>
        <taxon>Burkholderiales</taxon>
        <taxon>Alcaligenaceae</taxon>
        <taxon>Achromobacter</taxon>
    </lineage>
</organism>
<proteinExistence type="predicted"/>
<protein>
    <submittedName>
        <fullName evidence="1">Uncharacterized protein</fullName>
    </submittedName>
</protein>
<reference evidence="1 2" key="1">
    <citation type="submission" date="2018-07" db="EMBL/GenBank/DDBJ databases">
        <authorList>
            <person name="Peeters C."/>
        </authorList>
    </citation>
    <scope>NUCLEOTIDE SEQUENCE [LARGE SCALE GENOMIC DNA]</scope>
    <source>
        <strain evidence="1 2">LMG 3411</strain>
    </source>
</reference>
<evidence type="ECO:0000313" key="1">
    <source>
        <dbReference type="EMBL" id="SSW66449.1"/>
    </source>
</evidence>